<dbReference type="InterPro" id="IPR000834">
    <property type="entry name" value="Peptidase_M14"/>
</dbReference>
<evidence type="ECO:0000313" key="18">
    <source>
        <dbReference type="RefSeq" id="XP_022091299.1"/>
    </source>
</evidence>
<keyword evidence="11" id="KW-0482">Metalloprotease</keyword>
<comment type="cofactor">
    <cofactor evidence="1">
        <name>Zn(2+)</name>
        <dbReference type="ChEBI" id="CHEBI:29105"/>
    </cofactor>
</comment>
<dbReference type="OrthoDB" id="3626597at2759"/>
<dbReference type="RefSeq" id="XP_022091299.1">
    <property type="nucleotide sequence ID" value="XM_022235607.1"/>
</dbReference>
<keyword evidence="15" id="KW-0175">Coiled coil</keyword>
<dbReference type="Pfam" id="PF02244">
    <property type="entry name" value="Propep_M14"/>
    <property type="match status" value="1"/>
</dbReference>
<evidence type="ECO:0000313" key="17">
    <source>
        <dbReference type="Proteomes" id="UP000694845"/>
    </source>
</evidence>
<dbReference type="PROSITE" id="PS52035">
    <property type="entry name" value="PEPTIDASE_M14"/>
    <property type="match status" value="1"/>
</dbReference>
<evidence type="ECO:0000256" key="5">
    <source>
        <dbReference type="ARBA" id="ARBA00022670"/>
    </source>
</evidence>
<dbReference type="SUPFAM" id="SSF54897">
    <property type="entry name" value="Protease propeptides/inhibitors"/>
    <property type="match status" value="1"/>
</dbReference>
<evidence type="ECO:0000256" key="1">
    <source>
        <dbReference type="ARBA" id="ARBA00001947"/>
    </source>
</evidence>
<dbReference type="GO" id="GO:0005615">
    <property type="term" value="C:extracellular space"/>
    <property type="evidence" value="ECO:0007669"/>
    <property type="project" value="TreeGrafter"/>
</dbReference>
<dbReference type="Pfam" id="PF00246">
    <property type="entry name" value="Peptidase_M14"/>
    <property type="match status" value="1"/>
</dbReference>
<evidence type="ECO:0000256" key="15">
    <source>
        <dbReference type="SAM" id="Coils"/>
    </source>
</evidence>
<evidence type="ECO:0000256" key="13">
    <source>
        <dbReference type="ARBA" id="ARBA00023157"/>
    </source>
</evidence>
<keyword evidence="10" id="KW-0843">Virulence</keyword>
<keyword evidence="7" id="KW-0732">Signal</keyword>
<dbReference type="SMART" id="SM00631">
    <property type="entry name" value="Zn_pept"/>
    <property type="match status" value="1"/>
</dbReference>
<sequence length="317" mass="36069">MQFQQIMDLAKELLDDFDFWKTGPVGKPSQVMVPPLHVDKLKEALEELQIEFEIYIDNVQALIDEETKVIISREKATSLASFDYNVYHSAQESRKSISVNSVEGRPIKALKISTGSGRLGAYTQGGIHAREWISPATVINLAQKFVAAFKSGDSVATQFFNKFDWYVLPLLNVDGYHYTRPESSSNNRLWRKNRQSVSFFCKGIDMNRNYGYKWGGEGTSGSPCSDIYRGDYAYEAQELQLVTNWLLNLKKSQTFMIHVDVHSYGQYWVYPYSYTSGVKTSDDTELERVAKAATGKLAAVHGTQYTVIQSGRWCKYF</sequence>
<dbReference type="Gene3D" id="3.30.70.340">
    <property type="entry name" value="Metallocarboxypeptidase-like"/>
    <property type="match status" value="1"/>
</dbReference>
<protein>
    <submittedName>
        <fullName evidence="18">Carboxypeptidase A2-like</fullName>
    </submittedName>
</protein>
<dbReference type="OMA" id="YLMPMER"/>
<dbReference type="GO" id="GO:0008270">
    <property type="term" value="F:zinc ion binding"/>
    <property type="evidence" value="ECO:0007669"/>
    <property type="project" value="InterPro"/>
</dbReference>
<evidence type="ECO:0000256" key="10">
    <source>
        <dbReference type="ARBA" id="ARBA00023026"/>
    </source>
</evidence>
<feature type="domain" description="Peptidase M14" evidence="16">
    <location>
        <begin position="55"/>
        <end position="317"/>
    </location>
</feature>
<comment type="similarity">
    <text evidence="3 14">Belongs to the peptidase M14 family.</text>
</comment>
<evidence type="ECO:0000256" key="2">
    <source>
        <dbReference type="ARBA" id="ARBA00003091"/>
    </source>
</evidence>
<keyword evidence="13" id="KW-1015">Disulfide bond</keyword>
<evidence type="ECO:0000256" key="8">
    <source>
        <dbReference type="ARBA" id="ARBA00022801"/>
    </source>
</evidence>
<comment type="function">
    <text evidence="2">Extracellular metalloprotease that contributes to pathogenicity.</text>
</comment>
<keyword evidence="5" id="KW-0645">Protease</keyword>
<evidence type="ECO:0000256" key="4">
    <source>
        <dbReference type="ARBA" id="ARBA00022645"/>
    </source>
</evidence>
<dbReference type="FunFam" id="3.40.630.10:FF:000084">
    <property type="entry name" value="Carboxypeptidase B2"/>
    <property type="match status" value="1"/>
</dbReference>
<dbReference type="AlphaFoldDB" id="A0A8B7YDG5"/>
<gene>
    <name evidence="18" type="primary">LOC110979627</name>
</gene>
<evidence type="ECO:0000256" key="6">
    <source>
        <dbReference type="ARBA" id="ARBA00022723"/>
    </source>
</evidence>
<keyword evidence="12" id="KW-0865">Zymogen</keyword>
<evidence type="ECO:0000256" key="14">
    <source>
        <dbReference type="PROSITE-ProRule" id="PRU01379"/>
    </source>
</evidence>
<dbReference type="InterPro" id="IPR036990">
    <property type="entry name" value="M14A-like_propep"/>
</dbReference>
<accession>A0A8B7YDG5</accession>
<evidence type="ECO:0000256" key="12">
    <source>
        <dbReference type="ARBA" id="ARBA00023145"/>
    </source>
</evidence>
<dbReference type="Gene3D" id="3.40.630.10">
    <property type="entry name" value="Zn peptidases"/>
    <property type="match status" value="1"/>
</dbReference>
<keyword evidence="9" id="KW-0862">Zinc</keyword>
<reference evidence="18" key="1">
    <citation type="submission" date="2025-08" db="UniProtKB">
        <authorList>
            <consortium name="RefSeq"/>
        </authorList>
    </citation>
    <scope>IDENTIFICATION</scope>
</reference>
<dbReference type="GO" id="GO:0006508">
    <property type="term" value="P:proteolysis"/>
    <property type="evidence" value="ECO:0007669"/>
    <property type="project" value="UniProtKB-KW"/>
</dbReference>
<dbReference type="GO" id="GO:0004181">
    <property type="term" value="F:metallocarboxypeptidase activity"/>
    <property type="evidence" value="ECO:0007669"/>
    <property type="project" value="InterPro"/>
</dbReference>
<dbReference type="PANTHER" id="PTHR11705">
    <property type="entry name" value="PROTEASE FAMILY M14 CARBOXYPEPTIDASE A,B"/>
    <property type="match status" value="1"/>
</dbReference>
<evidence type="ECO:0000256" key="11">
    <source>
        <dbReference type="ARBA" id="ARBA00023049"/>
    </source>
</evidence>
<evidence type="ECO:0000256" key="9">
    <source>
        <dbReference type="ARBA" id="ARBA00022833"/>
    </source>
</evidence>
<dbReference type="SUPFAM" id="SSF53187">
    <property type="entry name" value="Zn-dependent exopeptidases"/>
    <property type="match status" value="1"/>
</dbReference>
<dbReference type="Proteomes" id="UP000694845">
    <property type="component" value="Unplaced"/>
</dbReference>
<keyword evidence="8" id="KW-0378">Hydrolase</keyword>
<feature type="coiled-coil region" evidence="15">
    <location>
        <begin position="38"/>
        <end position="65"/>
    </location>
</feature>
<keyword evidence="4" id="KW-0121">Carboxypeptidase</keyword>
<dbReference type="PANTHER" id="PTHR11705:SF143">
    <property type="entry name" value="SLL0236 PROTEIN"/>
    <property type="match status" value="1"/>
</dbReference>
<proteinExistence type="inferred from homology"/>
<dbReference type="KEGG" id="aplc:110979627"/>
<evidence type="ECO:0000256" key="3">
    <source>
        <dbReference type="ARBA" id="ARBA00005988"/>
    </source>
</evidence>
<organism evidence="17 18">
    <name type="scientific">Acanthaster planci</name>
    <name type="common">Crown-of-thorns starfish</name>
    <dbReference type="NCBI Taxonomy" id="133434"/>
    <lineage>
        <taxon>Eukaryota</taxon>
        <taxon>Metazoa</taxon>
        <taxon>Echinodermata</taxon>
        <taxon>Eleutherozoa</taxon>
        <taxon>Asterozoa</taxon>
        <taxon>Asteroidea</taxon>
        <taxon>Valvatacea</taxon>
        <taxon>Valvatida</taxon>
        <taxon>Acanthasteridae</taxon>
        <taxon>Acanthaster</taxon>
    </lineage>
</organism>
<name>A0A8B7YDG5_ACAPL</name>
<dbReference type="GeneID" id="110979627"/>
<evidence type="ECO:0000256" key="7">
    <source>
        <dbReference type="ARBA" id="ARBA00022729"/>
    </source>
</evidence>
<dbReference type="InterPro" id="IPR003146">
    <property type="entry name" value="M14A_act_pep"/>
</dbReference>
<evidence type="ECO:0000259" key="16">
    <source>
        <dbReference type="PROSITE" id="PS52035"/>
    </source>
</evidence>
<comment type="caution">
    <text evidence="14">Lacks conserved residue(s) required for the propagation of feature annotation.</text>
</comment>
<dbReference type="PRINTS" id="PR00765">
    <property type="entry name" value="CRBOXYPTASEA"/>
</dbReference>
<keyword evidence="6" id="KW-0479">Metal-binding</keyword>
<keyword evidence="17" id="KW-1185">Reference proteome</keyword>